<dbReference type="EMBL" id="JH993352">
    <property type="protein sequence ID" value="EKX31129.1"/>
    <property type="molecule type" value="Genomic_DNA"/>
</dbReference>
<reference evidence="2 4" key="1">
    <citation type="journal article" date="2012" name="Nature">
        <title>Algal genomes reveal evolutionary mosaicism and the fate of nucleomorphs.</title>
        <authorList>
            <consortium name="DOE Joint Genome Institute"/>
            <person name="Curtis B.A."/>
            <person name="Tanifuji G."/>
            <person name="Burki F."/>
            <person name="Gruber A."/>
            <person name="Irimia M."/>
            <person name="Maruyama S."/>
            <person name="Arias M.C."/>
            <person name="Ball S.G."/>
            <person name="Gile G.H."/>
            <person name="Hirakawa Y."/>
            <person name="Hopkins J.F."/>
            <person name="Kuo A."/>
            <person name="Rensing S.A."/>
            <person name="Schmutz J."/>
            <person name="Symeonidi A."/>
            <person name="Elias M."/>
            <person name="Eveleigh R.J."/>
            <person name="Herman E.K."/>
            <person name="Klute M.J."/>
            <person name="Nakayama T."/>
            <person name="Obornik M."/>
            <person name="Reyes-Prieto A."/>
            <person name="Armbrust E.V."/>
            <person name="Aves S.J."/>
            <person name="Beiko R.G."/>
            <person name="Coutinho P."/>
            <person name="Dacks J.B."/>
            <person name="Durnford D.G."/>
            <person name="Fast N.M."/>
            <person name="Green B.R."/>
            <person name="Grisdale C.J."/>
            <person name="Hempel F."/>
            <person name="Henrissat B."/>
            <person name="Hoppner M.P."/>
            <person name="Ishida K."/>
            <person name="Kim E."/>
            <person name="Koreny L."/>
            <person name="Kroth P.G."/>
            <person name="Liu Y."/>
            <person name="Malik S.B."/>
            <person name="Maier U.G."/>
            <person name="McRose D."/>
            <person name="Mock T."/>
            <person name="Neilson J.A."/>
            <person name="Onodera N.T."/>
            <person name="Poole A.M."/>
            <person name="Pritham E.J."/>
            <person name="Richards T.A."/>
            <person name="Rocap G."/>
            <person name="Roy S.W."/>
            <person name="Sarai C."/>
            <person name="Schaack S."/>
            <person name="Shirato S."/>
            <person name="Slamovits C.H."/>
            <person name="Spencer D.F."/>
            <person name="Suzuki S."/>
            <person name="Worden A.Z."/>
            <person name="Zauner S."/>
            <person name="Barry K."/>
            <person name="Bell C."/>
            <person name="Bharti A.K."/>
            <person name="Crow J.A."/>
            <person name="Grimwood J."/>
            <person name="Kramer R."/>
            <person name="Lindquist E."/>
            <person name="Lucas S."/>
            <person name="Salamov A."/>
            <person name="McFadden G.I."/>
            <person name="Lane C.E."/>
            <person name="Keeling P.J."/>
            <person name="Gray M.W."/>
            <person name="Grigoriev I.V."/>
            <person name="Archibald J.M."/>
        </authorList>
    </citation>
    <scope>NUCLEOTIDE SEQUENCE</scope>
    <source>
        <strain evidence="2 4">CCMP2712</strain>
    </source>
</reference>
<feature type="region of interest" description="Disordered" evidence="1">
    <location>
        <begin position="68"/>
        <end position="127"/>
    </location>
</feature>
<dbReference type="EnsemblProtists" id="EKX31129">
    <property type="protein sequence ID" value="EKX31129"/>
    <property type="gene ID" value="GUITHDRAFT_149487"/>
</dbReference>
<reference evidence="4" key="2">
    <citation type="submission" date="2012-11" db="EMBL/GenBank/DDBJ databases">
        <authorList>
            <person name="Kuo A."/>
            <person name="Curtis B.A."/>
            <person name="Tanifuji G."/>
            <person name="Burki F."/>
            <person name="Gruber A."/>
            <person name="Irimia M."/>
            <person name="Maruyama S."/>
            <person name="Arias M.C."/>
            <person name="Ball S.G."/>
            <person name="Gile G.H."/>
            <person name="Hirakawa Y."/>
            <person name="Hopkins J.F."/>
            <person name="Rensing S.A."/>
            <person name="Schmutz J."/>
            <person name="Symeonidi A."/>
            <person name="Elias M."/>
            <person name="Eveleigh R.J."/>
            <person name="Herman E.K."/>
            <person name="Klute M.J."/>
            <person name="Nakayama T."/>
            <person name="Obornik M."/>
            <person name="Reyes-Prieto A."/>
            <person name="Armbrust E.V."/>
            <person name="Aves S.J."/>
            <person name="Beiko R.G."/>
            <person name="Coutinho P."/>
            <person name="Dacks J.B."/>
            <person name="Durnford D.G."/>
            <person name="Fast N.M."/>
            <person name="Green B.R."/>
            <person name="Grisdale C."/>
            <person name="Hempe F."/>
            <person name="Henrissat B."/>
            <person name="Hoppner M.P."/>
            <person name="Ishida K.-I."/>
            <person name="Kim E."/>
            <person name="Koreny L."/>
            <person name="Kroth P.G."/>
            <person name="Liu Y."/>
            <person name="Malik S.-B."/>
            <person name="Maier U.G."/>
            <person name="McRose D."/>
            <person name="Mock T."/>
            <person name="Neilson J.A."/>
            <person name="Onodera N.T."/>
            <person name="Poole A.M."/>
            <person name="Pritham E.J."/>
            <person name="Richards T.A."/>
            <person name="Rocap G."/>
            <person name="Roy S.W."/>
            <person name="Sarai C."/>
            <person name="Schaack S."/>
            <person name="Shirato S."/>
            <person name="Slamovits C.H."/>
            <person name="Spencer D.F."/>
            <person name="Suzuki S."/>
            <person name="Worden A.Z."/>
            <person name="Zauner S."/>
            <person name="Barry K."/>
            <person name="Bell C."/>
            <person name="Bharti A.K."/>
            <person name="Crow J.A."/>
            <person name="Grimwood J."/>
            <person name="Kramer R."/>
            <person name="Lindquist E."/>
            <person name="Lucas S."/>
            <person name="Salamov A."/>
            <person name="McFadden G.I."/>
            <person name="Lane C.E."/>
            <person name="Keeling P.J."/>
            <person name="Gray M.W."/>
            <person name="Grigoriev I.V."/>
            <person name="Archibald J.M."/>
        </authorList>
    </citation>
    <scope>NUCLEOTIDE SEQUENCE</scope>
    <source>
        <strain evidence="4">CCMP2712</strain>
    </source>
</reference>
<proteinExistence type="predicted"/>
<dbReference type="RefSeq" id="XP_005818109.1">
    <property type="nucleotide sequence ID" value="XM_005818052.1"/>
</dbReference>
<evidence type="ECO:0000256" key="1">
    <source>
        <dbReference type="SAM" id="MobiDB-lite"/>
    </source>
</evidence>
<keyword evidence="4" id="KW-1185">Reference proteome</keyword>
<evidence type="ECO:0000313" key="4">
    <source>
        <dbReference type="Proteomes" id="UP000011087"/>
    </source>
</evidence>
<gene>
    <name evidence="2" type="ORF">GUITHDRAFT_149487</name>
</gene>
<sequence length="152" mass="17921">MNSCFPFLVSKQAVGVNEERRKRLDMLKQAEEVKERRKGSHNSRGRNLAKADDRDEVLKTIVLQGRGSHGLLREESRSIDSDVVTMPSLDEQSRQKKPEEEEEEEEEQQQTMQETRREGIRWRGRGSGRKVLAREQNYYSYFDHSRRRLASR</sequence>
<dbReference type="HOGENOM" id="CLU_1725793_0_0_1"/>
<name>L1I5G4_GUITC</name>
<dbReference type="KEGG" id="gtt:GUITHDRAFT_149487"/>
<dbReference type="PaxDb" id="55529-EKX31129"/>
<accession>L1I5G4</accession>
<protein>
    <submittedName>
        <fullName evidence="2 3">Uncharacterized protein</fullName>
    </submittedName>
</protein>
<feature type="compositionally biased region" description="Basic and acidic residues" evidence="1">
    <location>
        <begin position="71"/>
        <end position="80"/>
    </location>
</feature>
<dbReference type="AlphaFoldDB" id="L1I5G4"/>
<dbReference type="Proteomes" id="UP000011087">
    <property type="component" value="Unassembled WGS sequence"/>
</dbReference>
<dbReference type="GeneID" id="17287851"/>
<evidence type="ECO:0000313" key="3">
    <source>
        <dbReference type="EnsemblProtists" id="EKX31129"/>
    </source>
</evidence>
<evidence type="ECO:0000313" key="2">
    <source>
        <dbReference type="EMBL" id="EKX31129.1"/>
    </source>
</evidence>
<feature type="region of interest" description="Disordered" evidence="1">
    <location>
        <begin position="28"/>
        <end position="54"/>
    </location>
</feature>
<reference evidence="3" key="3">
    <citation type="submission" date="2016-03" db="UniProtKB">
        <authorList>
            <consortium name="EnsemblProtists"/>
        </authorList>
    </citation>
    <scope>IDENTIFICATION</scope>
</reference>
<organism evidence="2">
    <name type="scientific">Guillardia theta (strain CCMP2712)</name>
    <name type="common">Cryptophyte</name>
    <dbReference type="NCBI Taxonomy" id="905079"/>
    <lineage>
        <taxon>Eukaryota</taxon>
        <taxon>Cryptophyceae</taxon>
        <taxon>Pyrenomonadales</taxon>
        <taxon>Geminigeraceae</taxon>
        <taxon>Guillardia</taxon>
    </lineage>
</organism>